<organism evidence="4 5">
    <name type="scientific">Achlya hypogyna</name>
    <name type="common">Oomycete</name>
    <name type="synonym">Protoachlya hypogyna</name>
    <dbReference type="NCBI Taxonomy" id="1202772"/>
    <lineage>
        <taxon>Eukaryota</taxon>
        <taxon>Sar</taxon>
        <taxon>Stramenopiles</taxon>
        <taxon>Oomycota</taxon>
        <taxon>Saprolegniomycetes</taxon>
        <taxon>Saprolegniales</taxon>
        <taxon>Achlyaceae</taxon>
        <taxon>Achlya</taxon>
    </lineage>
</organism>
<feature type="repeat" description="ANK" evidence="3">
    <location>
        <begin position="167"/>
        <end position="199"/>
    </location>
</feature>
<gene>
    <name evidence="4" type="ORF">ACHHYP_01492</name>
</gene>
<dbReference type="PROSITE" id="PS50088">
    <property type="entry name" value="ANK_REPEAT"/>
    <property type="match status" value="4"/>
</dbReference>
<dbReference type="InterPro" id="IPR002110">
    <property type="entry name" value="Ankyrin_rpt"/>
</dbReference>
<evidence type="ECO:0000256" key="2">
    <source>
        <dbReference type="ARBA" id="ARBA00023043"/>
    </source>
</evidence>
<dbReference type="InterPro" id="IPR036770">
    <property type="entry name" value="Ankyrin_rpt-contain_sf"/>
</dbReference>
<dbReference type="STRING" id="1202772.A0A1V9ZTF0"/>
<evidence type="ECO:0000313" key="4">
    <source>
        <dbReference type="EMBL" id="OQS01241.1"/>
    </source>
</evidence>
<dbReference type="EMBL" id="JNBR01000011">
    <property type="protein sequence ID" value="OQS01241.1"/>
    <property type="molecule type" value="Genomic_DNA"/>
</dbReference>
<sequence>MSDDEDIEAGLVPKSATGPTSQKSLRIVLGRAWDDGPRLDEPHLAFVRLDFARRTAYVEALRERMREKSQPGCDLFPRRPRTLRSLAAKYARCNLYFLPFVKVTLTDACWDSDLVNVSRLLYQRIPPDSRDANGRLAMSIAIQLKQGAIAKFLLDKHANVNLQDEGTLFTPLHMSLIMGNKSLSRRFIEDGARVDIADADGMLPLHWATIRGFLEVIAMLLEYGADVNARDTWGISSLHIACFKGYTDIVDYLLHTAHADMNVEDNEGFPPALYSRIQDNGEVLDRVEEFIAEQKKLAEKRARRARRRAERLAQKELENPNSLI</sequence>
<proteinExistence type="predicted"/>
<dbReference type="Pfam" id="PF00023">
    <property type="entry name" value="Ank"/>
    <property type="match status" value="1"/>
</dbReference>
<dbReference type="Pfam" id="PF12796">
    <property type="entry name" value="Ank_2"/>
    <property type="match status" value="1"/>
</dbReference>
<evidence type="ECO:0000256" key="3">
    <source>
        <dbReference type="PROSITE-ProRule" id="PRU00023"/>
    </source>
</evidence>
<dbReference type="PANTHER" id="PTHR24173:SF74">
    <property type="entry name" value="ANKYRIN REPEAT DOMAIN-CONTAINING PROTEIN 16"/>
    <property type="match status" value="1"/>
</dbReference>
<feature type="repeat" description="ANK" evidence="3">
    <location>
        <begin position="233"/>
        <end position="266"/>
    </location>
</feature>
<dbReference type="Gene3D" id="1.25.40.20">
    <property type="entry name" value="Ankyrin repeat-containing domain"/>
    <property type="match status" value="2"/>
</dbReference>
<dbReference type="PROSITE" id="PS50297">
    <property type="entry name" value="ANK_REP_REGION"/>
    <property type="match status" value="1"/>
</dbReference>
<accession>A0A1V9ZTF0</accession>
<evidence type="ECO:0000313" key="5">
    <source>
        <dbReference type="Proteomes" id="UP000243579"/>
    </source>
</evidence>
<keyword evidence="1" id="KW-0677">Repeat</keyword>
<keyword evidence="5" id="KW-1185">Reference proteome</keyword>
<dbReference type="SUPFAM" id="SSF48403">
    <property type="entry name" value="Ankyrin repeat"/>
    <property type="match status" value="1"/>
</dbReference>
<protein>
    <submittedName>
        <fullName evidence="4">Uncharacterized protein</fullName>
    </submittedName>
</protein>
<keyword evidence="2 3" id="KW-0040">ANK repeat</keyword>
<comment type="caution">
    <text evidence="4">The sequence shown here is derived from an EMBL/GenBank/DDBJ whole genome shotgun (WGS) entry which is preliminary data.</text>
</comment>
<dbReference type="OrthoDB" id="43922at2759"/>
<dbReference type="PANTHER" id="PTHR24173">
    <property type="entry name" value="ANKYRIN REPEAT CONTAINING"/>
    <property type="match status" value="1"/>
</dbReference>
<evidence type="ECO:0000256" key="1">
    <source>
        <dbReference type="ARBA" id="ARBA00022737"/>
    </source>
</evidence>
<name>A0A1V9ZTF0_ACHHY</name>
<feature type="repeat" description="ANK" evidence="3">
    <location>
        <begin position="200"/>
        <end position="232"/>
    </location>
</feature>
<dbReference type="Proteomes" id="UP000243579">
    <property type="component" value="Unassembled WGS sequence"/>
</dbReference>
<dbReference type="SMART" id="SM00248">
    <property type="entry name" value="ANK"/>
    <property type="match status" value="4"/>
</dbReference>
<dbReference type="AlphaFoldDB" id="A0A1V9ZTF0"/>
<reference evidence="4 5" key="1">
    <citation type="journal article" date="2014" name="Genome Biol. Evol.">
        <title>The secreted proteins of Achlya hypogyna and Thraustotheca clavata identify the ancestral oomycete secretome and reveal gene acquisitions by horizontal gene transfer.</title>
        <authorList>
            <person name="Misner I."/>
            <person name="Blouin N."/>
            <person name="Leonard G."/>
            <person name="Richards T.A."/>
            <person name="Lane C.E."/>
        </authorList>
    </citation>
    <scope>NUCLEOTIDE SEQUENCE [LARGE SCALE GENOMIC DNA]</scope>
    <source>
        <strain evidence="4 5">ATCC 48635</strain>
    </source>
</reference>
<feature type="repeat" description="ANK" evidence="3">
    <location>
        <begin position="133"/>
        <end position="165"/>
    </location>
</feature>